<evidence type="ECO:0000313" key="1">
    <source>
        <dbReference type="EMBL" id="CAG19389.1"/>
    </source>
</evidence>
<dbReference type="EMBL" id="CR378666">
    <property type="protein sequence ID" value="CAG19389.1"/>
    <property type="molecule type" value="Genomic_DNA"/>
</dbReference>
<dbReference type="STRING" id="298386.PBPRA0978"/>
<dbReference type="Proteomes" id="UP000000593">
    <property type="component" value="Chromosome 1"/>
</dbReference>
<gene>
    <name evidence="1" type="primary">VPA1396</name>
    <name evidence="1" type="ordered locus">PBPRA0978</name>
</gene>
<proteinExistence type="predicted"/>
<organism evidence="1 2">
    <name type="scientific">Photobacterium profundum (strain SS9)</name>
    <dbReference type="NCBI Taxonomy" id="298386"/>
    <lineage>
        <taxon>Bacteria</taxon>
        <taxon>Pseudomonadati</taxon>
        <taxon>Pseudomonadota</taxon>
        <taxon>Gammaproteobacteria</taxon>
        <taxon>Vibrionales</taxon>
        <taxon>Vibrionaceae</taxon>
        <taxon>Photobacterium</taxon>
    </lineage>
</organism>
<dbReference type="AlphaFoldDB" id="Q6LTI7"/>
<dbReference type="HOGENOM" id="CLU_2181440_0_0_6"/>
<dbReference type="KEGG" id="ppr:PBPRA0978"/>
<keyword evidence="2" id="KW-1185">Reference proteome</keyword>
<evidence type="ECO:0000313" key="2">
    <source>
        <dbReference type="Proteomes" id="UP000000593"/>
    </source>
</evidence>
<evidence type="ECO:0008006" key="3">
    <source>
        <dbReference type="Google" id="ProtNLM"/>
    </source>
</evidence>
<protein>
    <recommendedName>
        <fullName evidence="3">TnsA endonuclease N-terminal domain-containing protein</fullName>
    </recommendedName>
</protein>
<sequence>MLAFMYSRKGGSSNNQSVYKFASVKMGKVIRVESSLEYDACFHLEYSKDITSFVSQPCGVEYVLNGIKRTFFPDFLAESQKHGLHYLEIKRLNLNLEPNFGKENRQLKI</sequence>
<name>Q6LTI7_PHOPR</name>
<reference evidence="2" key="1">
    <citation type="journal article" date="2005" name="Science">
        <title>Life at depth: Photobacterium profundum genome sequence and expression analysis.</title>
        <authorList>
            <person name="Vezzi A."/>
            <person name="Campanaro S."/>
            <person name="D'Angelo M."/>
            <person name="Simonato F."/>
            <person name="Vitulo N."/>
            <person name="Lauro F.M."/>
            <person name="Cestaro A."/>
            <person name="Malacrida G."/>
            <person name="Simionati B."/>
            <person name="Cannata N."/>
            <person name="Romualdi C."/>
            <person name="Bartlett D.H."/>
            <person name="Valle G."/>
        </authorList>
    </citation>
    <scope>NUCLEOTIDE SEQUENCE [LARGE SCALE GENOMIC DNA]</scope>
    <source>
        <strain evidence="2">ATCC BAA-1253 / SS9</strain>
    </source>
</reference>
<accession>Q6LTI7</accession>